<reference evidence="1" key="1">
    <citation type="submission" date="2018-03" db="EMBL/GenBank/DDBJ databases">
        <title>Draft genome sequences of Megaviruse, new member of the family Mimiviridae isolated from water in Shanghai, China.</title>
        <authorList>
            <person name="Xia Y."/>
        </authorList>
    </citation>
    <scope>NUCLEOTIDE SEQUENCE</scope>
    <source>
        <strain evidence="1">SH</strain>
    </source>
</reference>
<accession>A0A3S8UXV6</accession>
<evidence type="ECO:0000313" key="1">
    <source>
        <dbReference type="EMBL" id="AZL89557.1"/>
    </source>
</evidence>
<dbReference type="EMBL" id="MH046811">
    <property type="protein sequence ID" value="AZL89557.1"/>
    <property type="molecule type" value="Genomic_DNA"/>
</dbReference>
<sequence>MNKNLIKLNCFNLVKTNLMIRVGRCIYDKKGKRTDPSYDGFTPIIVLMKSHSPYGVLGPYVLKDEKDRIMESIWQFSKVYQEVPATTQRYSRYDQTIIWSHPKEKHVDNAGNILPAYWTWREKGMNNKYYVRYPVGFHNMSKCIFAIKESDIGPNKEVTRKLDYIEGRKEIYGPVYCELVKKEPMFDQLKKRLESGENLLIIEVDGPHQESLHYYIEKYHVDEDFIQDSTMLVTDENLAIMLHDPKHPFGHGYCLAMALTDNEWLMEL</sequence>
<organism evidence="1">
    <name type="scientific">Megavirus baoshan</name>
    <dbReference type="NCBI Taxonomy" id="2496520"/>
    <lineage>
        <taxon>Viruses</taxon>
        <taxon>Varidnaviria</taxon>
        <taxon>Bamfordvirae</taxon>
        <taxon>Nucleocytoviricota</taxon>
        <taxon>Megaviricetes</taxon>
        <taxon>Imitervirales</taxon>
        <taxon>Mimiviridae</taxon>
        <taxon>Megamimivirinae</taxon>
        <taxon>Megavirus</taxon>
        <taxon>Megavirus baoshanense</taxon>
    </lineage>
</organism>
<name>A0A3S8UXV6_9VIRU</name>
<gene>
    <name evidence="1" type="ORF">Mb0196</name>
</gene>
<proteinExistence type="predicted"/>
<protein>
    <submittedName>
        <fullName evidence="1">Uncharacterized protein</fullName>
    </submittedName>
</protein>